<name>A0A8J6HU74_TENMO</name>
<evidence type="ECO:0000313" key="1">
    <source>
        <dbReference type="EMBL" id="KAH0821956.1"/>
    </source>
</evidence>
<keyword evidence="2" id="KW-1185">Reference proteome</keyword>
<evidence type="ECO:0000313" key="2">
    <source>
        <dbReference type="Proteomes" id="UP000719412"/>
    </source>
</evidence>
<accession>A0A8J6HU74</accession>
<protein>
    <submittedName>
        <fullName evidence="1">Uncharacterized protein</fullName>
    </submittedName>
</protein>
<gene>
    <name evidence="1" type="ORF">GEV33_000835</name>
</gene>
<proteinExistence type="predicted"/>
<dbReference type="Proteomes" id="UP000719412">
    <property type="component" value="Unassembled WGS sequence"/>
</dbReference>
<comment type="caution">
    <text evidence="1">The sequence shown here is derived from an EMBL/GenBank/DDBJ whole genome shotgun (WGS) entry which is preliminary data.</text>
</comment>
<reference evidence="1" key="2">
    <citation type="submission" date="2021-08" db="EMBL/GenBank/DDBJ databases">
        <authorList>
            <person name="Eriksson T."/>
        </authorList>
    </citation>
    <scope>NUCLEOTIDE SEQUENCE</scope>
    <source>
        <strain evidence="1">Stoneville</strain>
        <tissue evidence="1">Whole head</tissue>
    </source>
</reference>
<dbReference type="AlphaFoldDB" id="A0A8J6HU74"/>
<organism evidence="1 2">
    <name type="scientific">Tenebrio molitor</name>
    <name type="common">Yellow mealworm beetle</name>
    <dbReference type="NCBI Taxonomy" id="7067"/>
    <lineage>
        <taxon>Eukaryota</taxon>
        <taxon>Metazoa</taxon>
        <taxon>Ecdysozoa</taxon>
        <taxon>Arthropoda</taxon>
        <taxon>Hexapoda</taxon>
        <taxon>Insecta</taxon>
        <taxon>Pterygota</taxon>
        <taxon>Neoptera</taxon>
        <taxon>Endopterygota</taxon>
        <taxon>Coleoptera</taxon>
        <taxon>Polyphaga</taxon>
        <taxon>Cucujiformia</taxon>
        <taxon>Tenebrionidae</taxon>
        <taxon>Tenebrio</taxon>
    </lineage>
</organism>
<sequence length="136" mass="14785">MLQVRFSQSTAFANSAAASDPGLCRGMGYVIHRENPLVITPAPRHRIDRLSCPATCRRLRSHLLLQVREMCKRTRHFRSGNLESHGIDSEVAGPGARSMQGKFHPGIRKNGGAVATHGDTWRDSAVNSGGLRIASA</sequence>
<reference evidence="1" key="1">
    <citation type="journal article" date="2020" name="J Insects Food Feed">
        <title>The yellow mealworm (Tenebrio molitor) genome: a resource for the emerging insects as food and feed industry.</title>
        <authorList>
            <person name="Eriksson T."/>
            <person name="Andere A."/>
            <person name="Kelstrup H."/>
            <person name="Emery V."/>
            <person name="Picard C."/>
        </authorList>
    </citation>
    <scope>NUCLEOTIDE SEQUENCE</scope>
    <source>
        <strain evidence="1">Stoneville</strain>
        <tissue evidence="1">Whole head</tissue>
    </source>
</reference>
<dbReference type="EMBL" id="JABDTM020005233">
    <property type="protein sequence ID" value="KAH0821956.1"/>
    <property type="molecule type" value="Genomic_DNA"/>
</dbReference>